<gene>
    <name evidence="1" type="ORF">BMON_0973</name>
</gene>
<reference evidence="1 2" key="1">
    <citation type="submission" date="2014-03" db="EMBL/GenBank/DDBJ databases">
        <title>Genomics of Bifidobacteria.</title>
        <authorList>
            <person name="Ventura M."/>
            <person name="Milani C."/>
            <person name="Lugli G.A."/>
        </authorList>
    </citation>
    <scope>NUCLEOTIDE SEQUENCE [LARGE SCALE GENOMIC DNA]</scope>
    <source>
        <strain evidence="1 2">DSM 21395</strain>
    </source>
</reference>
<keyword evidence="2" id="KW-1185">Reference proteome</keyword>
<dbReference type="OrthoDB" id="3237869at2"/>
<evidence type="ECO:0000313" key="2">
    <source>
        <dbReference type="Proteomes" id="UP000029082"/>
    </source>
</evidence>
<dbReference type="EMBL" id="JGZE01000008">
    <property type="protein sequence ID" value="KFI77286.1"/>
    <property type="molecule type" value="Genomic_DNA"/>
</dbReference>
<dbReference type="RefSeq" id="WP_033513743.1">
    <property type="nucleotide sequence ID" value="NZ_JDUO01000031.1"/>
</dbReference>
<accession>A0A087C1Y6</accession>
<name>A0A087C1Y6_9BIFI</name>
<dbReference type="STRING" id="1437603.GCA_000771525_01223"/>
<sequence>MSSGGGFVPKWVNLSEASTMLGMDRRQILKLGREGVLRVCQPSRQYRVSTDSIEHLDERLTEVRSTTRIHRRRRS</sequence>
<dbReference type="Proteomes" id="UP000029082">
    <property type="component" value="Unassembled WGS sequence"/>
</dbReference>
<dbReference type="GeneID" id="93095342"/>
<evidence type="ECO:0008006" key="3">
    <source>
        <dbReference type="Google" id="ProtNLM"/>
    </source>
</evidence>
<evidence type="ECO:0000313" key="1">
    <source>
        <dbReference type="EMBL" id="KFI77286.1"/>
    </source>
</evidence>
<organism evidence="1 2">
    <name type="scientific">Bifidobacterium mongoliense DSM 21395</name>
    <dbReference type="NCBI Taxonomy" id="1437603"/>
    <lineage>
        <taxon>Bacteria</taxon>
        <taxon>Bacillati</taxon>
        <taxon>Actinomycetota</taxon>
        <taxon>Actinomycetes</taxon>
        <taxon>Bifidobacteriales</taxon>
        <taxon>Bifidobacteriaceae</taxon>
        <taxon>Bifidobacterium</taxon>
    </lineage>
</organism>
<comment type="caution">
    <text evidence="1">The sequence shown here is derived from an EMBL/GenBank/DDBJ whole genome shotgun (WGS) entry which is preliminary data.</text>
</comment>
<protein>
    <recommendedName>
        <fullName evidence="3">Helix-turn-helix domain-containing protein</fullName>
    </recommendedName>
</protein>
<proteinExistence type="predicted"/>
<dbReference type="eggNOG" id="ENOG5031R2M">
    <property type="taxonomic scope" value="Bacteria"/>
</dbReference>
<dbReference type="AlphaFoldDB" id="A0A087C1Y6"/>